<dbReference type="AlphaFoldDB" id="A0A2K8P9G6"/>
<evidence type="ECO:0000256" key="1">
    <source>
        <dbReference type="SAM" id="MobiDB-lite"/>
    </source>
</evidence>
<reference evidence="2 3" key="1">
    <citation type="submission" date="2017-11" db="EMBL/GenBank/DDBJ databases">
        <title>Complete genome sequence of Streptomyces lavendulae subsp. lavendulae CCM 3239 (formerly 'Streptomyces aureofaciens CCM 3239'), the producer of the angucycline-type antibiotic auricin.</title>
        <authorList>
            <person name="Busche T."/>
            <person name="Novakova R."/>
            <person name="Al'Dilaimi A."/>
            <person name="Homerova D."/>
            <person name="Feckova L."/>
            <person name="Rezuchova B."/>
            <person name="Mingyar E."/>
            <person name="Csolleiova D."/>
            <person name="Bekeova C."/>
            <person name="Winkler A."/>
            <person name="Sevcikova B."/>
            <person name="Kalinowski J."/>
            <person name="Kormanec J."/>
            <person name="Ruckert C."/>
        </authorList>
    </citation>
    <scope>NUCLEOTIDE SEQUENCE [LARGE SCALE GENOMIC DNA]</scope>
    <source>
        <strain evidence="2 3">CCM 3239</strain>
    </source>
</reference>
<sequence>MRNRAAPTSPCSPGSGPAPADKPHFAVDVPTPDHHRTTVPPEAKALVPKPTATTRYRDYVRNDPYEG</sequence>
<feature type="region of interest" description="Disordered" evidence="1">
    <location>
        <begin position="1"/>
        <end position="67"/>
    </location>
</feature>
<evidence type="ECO:0000313" key="3">
    <source>
        <dbReference type="Proteomes" id="UP000231791"/>
    </source>
</evidence>
<keyword evidence="3" id="KW-1185">Reference proteome</keyword>
<feature type="compositionally biased region" description="Basic and acidic residues" evidence="1">
    <location>
        <begin position="55"/>
        <end position="67"/>
    </location>
</feature>
<dbReference type="Proteomes" id="UP000231791">
    <property type="component" value="Chromosome"/>
</dbReference>
<gene>
    <name evidence="2" type="ORF">SLAV_07310</name>
</gene>
<proteinExistence type="predicted"/>
<protein>
    <submittedName>
        <fullName evidence="2">Uncharacterized protein</fullName>
    </submittedName>
</protein>
<accession>A0A2K8P9G6</accession>
<organism evidence="2 3">
    <name type="scientific">Streptomyces lavendulae subsp. lavendulae</name>
    <dbReference type="NCBI Taxonomy" id="58340"/>
    <lineage>
        <taxon>Bacteria</taxon>
        <taxon>Bacillati</taxon>
        <taxon>Actinomycetota</taxon>
        <taxon>Actinomycetes</taxon>
        <taxon>Kitasatosporales</taxon>
        <taxon>Streptomycetaceae</taxon>
        <taxon>Streptomyces</taxon>
    </lineage>
</organism>
<dbReference type="KEGG" id="slx:SLAV_07310"/>
<feature type="compositionally biased region" description="Basic and acidic residues" evidence="1">
    <location>
        <begin position="21"/>
        <end position="36"/>
    </location>
</feature>
<dbReference type="EMBL" id="CP024985">
    <property type="protein sequence ID" value="ATZ23366.1"/>
    <property type="molecule type" value="Genomic_DNA"/>
</dbReference>
<evidence type="ECO:0000313" key="2">
    <source>
        <dbReference type="EMBL" id="ATZ23366.1"/>
    </source>
</evidence>
<name>A0A2K8P9G6_STRLA</name>
<feature type="compositionally biased region" description="Low complexity" evidence="1">
    <location>
        <begin position="1"/>
        <end position="19"/>
    </location>
</feature>